<accession>A0ABQ5DZL3</accession>
<name>A0ABQ5DZL3_9ASTR</name>
<evidence type="ECO:0000313" key="1">
    <source>
        <dbReference type="EMBL" id="GJT44299.1"/>
    </source>
</evidence>
<protein>
    <submittedName>
        <fullName evidence="1">Uncharacterized protein</fullName>
    </submittedName>
</protein>
<keyword evidence="2" id="KW-1185">Reference proteome</keyword>
<sequence length="195" mass="21931">MMVSFVKLLLVNTNEPNHVKLATKVGDDHLGITSLDKEGEASLKNGVPGTPNTDLHDATVIVDETQTRFRELHLVLTMNPSSVIRINVEYYELLLQGIIHAINGIVSAYKSEKKISEVKEVKGFKSAALHGWYYMVFVTTIGEEYDKVFNHLDMLNAPLEGKGFITTAKFEDVQDVQVLKFKTKLIIQKRKIAED</sequence>
<evidence type="ECO:0000313" key="2">
    <source>
        <dbReference type="Proteomes" id="UP001151760"/>
    </source>
</evidence>
<dbReference type="EMBL" id="BQNB010015801">
    <property type="protein sequence ID" value="GJT44299.1"/>
    <property type="molecule type" value="Genomic_DNA"/>
</dbReference>
<reference evidence="1" key="1">
    <citation type="journal article" date="2022" name="Int. J. Mol. Sci.">
        <title>Draft Genome of Tanacetum Coccineum: Genomic Comparison of Closely Related Tanacetum-Family Plants.</title>
        <authorList>
            <person name="Yamashiro T."/>
            <person name="Shiraishi A."/>
            <person name="Nakayama K."/>
            <person name="Satake H."/>
        </authorList>
    </citation>
    <scope>NUCLEOTIDE SEQUENCE</scope>
</reference>
<gene>
    <name evidence="1" type="ORF">Tco_0953014</name>
</gene>
<reference evidence="1" key="2">
    <citation type="submission" date="2022-01" db="EMBL/GenBank/DDBJ databases">
        <authorList>
            <person name="Yamashiro T."/>
            <person name="Shiraishi A."/>
            <person name="Satake H."/>
            <person name="Nakayama K."/>
        </authorList>
    </citation>
    <scope>NUCLEOTIDE SEQUENCE</scope>
</reference>
<dbReference type="Proteomes" id="UP001151760">
    <property type="component" value="Unassembled WGS sequence"/>
</dbReference>
<comment type="caution">
    <text evidence="1">The sequence shown here is derived from an EMBL/GenBank/DDBJ whole genome shotgun (WGS) entry which is preliminary data.</text>
</comment>
<organism evidence="1 2">
    <name type="scientific">Tanacetum coccineum</name>
    <dbReference type="NCBI Taxonomy" id="301880"/>
    <lineage>
        <taxon>Eukaryota</taxon>
        <taxon>Viridiplantae</taxon>
        <taxon>Streptophyta</taxon>
        <taxon>Embryophyta</taxon>
        <taxon>Tracheophyta</taxon>
        <taxon>Spermatophyta</taxon>
        <taxon>Magnoliopsida</taxon>
        <taxon>eudicotyledons</taxon>
        <taxon>Gunneridae</taxon>
        <taxon>Pentapetalae</taxon>
        <taxon>asterids</taxon>
        <taxon>campanulids</taxon>
        <taxon>Asterales</taxon>
        <taxon>Asteraceae</taxon>
        <taxon>Asteroideae</taxon>
        <taxon>Anthemideae</taxon>
        <taxon>Anthemidinae</taxon>
        <taxon>Tanacetum</taxon>
    </lineage>
</organism>
<proteinExistence type="predicted"/>